<protein>
    <submittedName>
        <fullName evidence="2">DDE-1 domain-containing protein</fullName>
    </submittedName>
</protein>
<name>A0A915DYL4_9BILA</name>
<proteinExistence type="predicted"/>
<accession>A0A915DYL4</accession>
<keyword evidence="1" id="KW-1185">Reference proteome</keyword>
<evidence type="ECO:0000313" key="1">
    <source>
        <dbReference type="Proteomes" id="UP000887574"/>
    </source>
</evidence>
<dbReference type="WBParaSite" id="jg24319">
    <property type="protein sequence ID" value="jg24319"/>
    <property type="gene ID" value="jg24319"/>
</dbReference>
<reference evidence="2" key="1">
    <citation type="submission" date="2022-11" db="UniProtKB">
        <authorList>
            <consortium name="WormBaseParasite"/>
        </authorList>
    </citation>
    <scope>IDENTIFICATION</scope>
</reference>
<dbReference type="AlphaFoldDB" id="A0A915DYL4"/>
<sequence length="99" mass="11713">MYMCHRLYLISYDIIYACDKTAGFEEVSVLTTDHEKLRVTVMLTGRHYGYKFQPYVLLPRKRVDPTIVDKFEGKLQLAWKGTNWINDDLTNDFLMRLMG</sequence>
<organism evidence="1 2">
    <name type="scientific">Ditylenchus dipsaci</name>
    <dbReference type="NCBI Taxonomy" id="166011"/>
    <lineage>
        <taxon>Eukaryota</taxon>
        <taxon>Metazoa</taxon>
        <taxon>Ecdysozoa</taxon>
        <taxon>Nematoda</taxon>
        <taxon>Chromadorea</taxon>
        <taxon>Rhabditida</taxon>
        <taxon>Tylenchina</taxon>
        <taxon>Tylenchomorpha</taxon>
        <taxon>Sphaerularioidea</taxon>
        <taxon>Anguinidae</taxon>
        <taxon>Anguininae</taxon>
        <taxon>Ditylenchus</taxon>
    </lineage>
</organism>
<dbReference type="Proteomes" id="UP000887574">
    <property type="component" value="Unplaced"/>
</dbReference>
<evidence type="ECO:0000313" key="2">
    <source>
        <dbReference type="WBParaSite" id="jg24319"/>
    </source>
</evidence>